<accession>A0A0W0SS26</accession>
<name>A0A0W0SS26_9GAMM</name>
<reference evidence="1 2" key="1">
    <citation type="submission" date="2015-11" db="EMBL/GenBank/DDBJ databases">
        <title>Genomic analysis of 38 Legionella species identifies large and diverse effector repertoires.</title>
        <authorList>
            <person name="Burstein D."/>
            <person name="Amaro F."/>
            <person name="Zusman T."/>
            <person name="Lifshitz Z."/>
            <person name="Cohen O."/>
            <person name="Gilbert J.A."/>
            <person name="Pupko T."/>
            <person name="Shuman H.A."/>
            <person name="Segal G."/>
        </authorList>
    </citation>
    <scope>NUCLEOTIDE SEQUENCE [LARGE SCALE GENOMIC DNA]</scope>
    <source>
        <strain evidence="1 2">ATCC 700990</strain>
    </source>
</reference>
<sequence length="239" mass="27166">MYSVNSKFQKLFLALSISSVISSCTMIDNQICAGCQRPLSKEAALKYKNTSLADFMRERFTDQLGRTTGFYNKETSKNSINIRLLASRIERPHDDINNFCQVQGGNLVIKQAYYNPPPGLYISEDDIKQAVFYTYKNAKASAPSQITINNIIGSENYNVNKQDYALNAAQNEYLRLKHNANVTNNSFEAQDYRKALRGGKIGKYSCINNKNNLWWVSIKPFSVEKDGSYTWINTQLIFG</sequence>
<keyword evidence="2" id="KW-1185">Reference proteome</keyword>
<evidence type="ECO:0000313" key="1">
    <source>
        <dbReference type="EMBL" id="KTC86168.1"/>
    </source>
</evidence>
<dbReference type="PATRIC" id="fig|1212489.4.peg.2627"/>
<gene>
    <name evidence="1" type="ORF">Ldro_2493</name>
</gene>
<organism evidence="1 2">
    <name type="scientific">Legionella drozanskii LLAP-1</name>
    <dbReference type="NCBI Taxonomy" id="1212489"/>
    <lineage>
        <taxon>Bacteria</taxon>
        <taxon>Pseudomonadati</taxon>
        <taxon>Pseudomonadota</taxon>
        <taxon>Gammaproteobacteria</taxon>
        <taxon>Legionellales</taxon>
        <taxon>Legionellaceae</taxon>
        <taxon>Legionella</taxon>
    </lineage>
</organism>
<dbReference type="OrthoDB" id="9873823at2"/>
<dbReference type="Proteomes" id="UP000054736">
    <property type="component" value="Unassembled WGS sequence"/>
</dbReference>
<dbReference type="PROSITE" id="PS51257">
    <property type="entry name" value="PROKAR_LIPOPROTEIN"/>
    <property type="match status" value="1"/>
</dbReference>
<evidence type="ECO:0000313" key="2">
    <source>
        <dbReference type="Proteomes" id="UP000054736"/>
    </source>
</evidence>
<protein>
    <submittedName>
        <fullName evidence="1">Uncharacterized protein</fullName>
    </submittedName>
</protein>
<dbReference type="AlphaFoldDB" id="A0A0W0SS26"/>
<comment type="caution">
    <text evidence="1">The sequence shown here is derived from an EMBL/GenBank/DDBJ whole genome shotgun (WGS) entry which is preliminary data.</text>
</comment>
<dbReference type="RefSeq" id="WP_058496742.1">
    <property type="nucleotide sequence ID" value="NZ_CAAAIU010000001.1"/>
</dbReference>
<proteinExistence type="predicted"/>
<dbReference type="EMBL" id="LNXY01000027">
    <property type="protein sequence ID" value="KTC86168.1"/>
    <property type="molecule type" value="Genomic_DNA"/>
</dbReference>
<dbReference type="STRING" id="1212489.Ldro_2493"/>